<evidence type="ECO:0000313" key="1">
    <source>
        <dbReference type="EMBL" id="PDO11131.1"/>
    </source>
</evidence>
<name>A0A2A6E267_9BACL</name>
<dbReference type="AlphaFoldDB" id="A0A2A6E267"/>
<proteinExistence type="predicted"/>
<protein>
    <submittedName>
        <fullName evidence="1">Uncharacterized protein</fullName>
    </submittedName>
</protein>
<dbReference type="EMBL" id="MOXJ01000005">
    <property type="protein sequence ID" value="PDO11131.1"/>
    <property type="molecule type" value="Genomic_DNA"/>
</dbReference>
<comment type="caution">
    <text evidence="1">The sequence shown here is derived from an EMBL/GenBank/DDBJ whole genome shotgun (WGS) entry which is preliminary data.</text>
</comment>
<sequence length="105" mass="11766">MTGRLLACWRPRVDGGDARQAGLEVVAPAGKEYDRLVREVRKALADRERAERRFLQAEGADQVDVAVYEWEAAEKRLDVLLKQVRRLWHGQTACDEAACGGSELS</sequence>
<organism evidence="1 2">
    <name type="scientific">Candidatus Reconcilbacillus cellulovorans</name>
    <dbReference type="NCBI Taxonomy" id="1906605"/>
    <lineage>
        <taxon>Bacteria</taxon>
        <taxon>Bacillati</taxon>
        <taxon>Bacillota</taxon>
        <taxon>Bacilli</taxon>
        <taxon>Bacillales</taxon>
        <taxon>Paenibacillaceae</taxon>
        <taxon>Candidatus Reconcilbacillus</taxon>
    </lineage>
</organism>
<evidence type="ECO:0000313" key="2">
    <source>
        <dbReference type="Proteomes" id="UP000243688"/>
    </source>
</evidence>
<dbReference type="Proteomes" id="UP000243688">
    <property type="component" value="Unassembled WGS sequence"/>
</dbReference>
<gene>
    <name evidence="1" type="ORF">BLM47_03860</name>
</gene>
<accession>A0A2A6E267</accession>
<reference evidence="1 2" key="1">
    <citation type="submission" date="2016-12" db="EMBL/GenBank/DDBJ databases">
        <title>Candidatus Reconcilibacillus cellulovorans genome.</title>
        <authorList>
            <person name="Kolinko S."/>
            <person name="Wu Y.-W."/>
            <person name="Tachea F."/>
            <person name="Denzel E."/>
            <person name="Hiras J."/>
            <person name="Baecker N."/>
            <person name="Chan L.J."/>
            <person name="Eichorst S.A."/>
            <person name="Frey D."/>
            <person name="Adams P.D."/>
            <person name="Pray T."/>
            <person name="Tanjore D."/>
            <person name="Petzold C.J."/>
            <person name="Gladden J.M."/>
            <person name="Simmons B.A."/>
            <person name="Singer S.W."/>
        </authorList>
    </citation>
    <scope>NUCLEOTIDE SEQUENCE [LARGE SCALE GENOMIC DNA]</scope>
    <source>
        <strain evidence="1">JTherm</strain>
    </source>
</reference>